<evidence type="ECO:0000313" key="9">
    <source>
        <dbReference type="EMBL" id="RWR35159.1"/>
    </source>
</evidence>
<protein>
    <recommendedName>
        <fullName evidence="5">Inner membrane-spanning protein YciB</fullName>
    </recommendedName>
</protein>
<dbReference type="EMBL" id="SAUZ01000002">
    <property type="protein sequence ID" value="RWR23956.1"/>
    <property type="molecule type" value="Genomic_DNA"/>
</dbReference>
<feature type="transmembrane region" description="Helical" evidence="5">
    <location>
        <begin position="20"/>
        <end position="40"/>
    </location>
</feature>
<evidence type="ECO:0000313" key="11">
    <source>
        <dbReference type="Proteomes" id="UP000284476"/>
    </source>
</evidence>
<accession>A0A443KQG8</accession>
<dbReference type="Proteomes" id="UP000284476">
    <property type="component" value="Unassembled WGS sequence"/>
</dbReference>
<dbReference type="Pfam" id="PF04279">
    <property type="entry name" value="IspA"/>
    <property type="match status" value="1"/>
</dbReference>
<dbReference type="GO" id="GO:0005886">
    <property type="term" value="C:plasma membrane"/>
    <property type="evidence" value="ECO:0007669"/>
    <property type="project" value="UniProtKB-SubCell"/>
</dbReference>
<dbReference type="PANTHER" id="PTHR36917">
    <property type="entry name" value="INTRACELLULAR SEPTATION PROTEIN A-RELATED"/>
    <property type="match status" value="1"/>
</dbReference>
<dbReference type="Proteomes" id="UP000284451">
    <property type="component" value="Unassembled WGS sequence"/>
</dbReference>
<comment type="similarity">
    <text evidence="5">Belongs to the YciB family.</text>
</comment>
<keyword evidence="3 5" id="KW-1133">Transmembrane helix</keyword>
<dbReference type="InterPro" id="IPR006008">
    <property type="entry name" value="YciB"/>
</dbReference>
<comment type="function">
    <text evidence="5">Plays a role in cell envelope biogenesis, maintenance of cell envelope integrity and membrane homeostasis.</text>
</comment>
<comment type="subcellular location">
    <subcellularLocation>
        <location evidence="5">Cell inner membrane</location>
        <topology evidence="5">Multi-pass membrane protein</topology>
    </subcellularLocation>
</comment>
<dbReference type="EMBL" id="SAUX01000001">
    <property type="protein sequence ID" value="RWR32697.1"/>
    <property type="molecule type" value="Genomic_DNA"/>
</dbReference>
<evidence type="ECO:0000256" key="1">
    <source>
        <dbReference type="ARBA" id="ARBA00022475"/>
    </source>
</evidence>
<comment type="caution">
    <text evidence="7">The sequence shown here is derived from an EMBL/GenBank/DDBJ whole genome shotgun (WGS) entry which is preliminary data.</text>
</comment>
<evidence type="ECO:0000256" key="3">
    <source>
        <dbReference type="ARBA" id="ARBA00022989"/>
    </source>
</evidence>
<gene>
    <name evidence="5" type="primary">yciB</name>
    <name evidence="9" type="ORF">D2T29_01430</name>
    <name evidence="7" type="ORF">D2T30_02255</name>
    <name evidence="8" type="ORF">D2T31_01615</name>
    <name evidence="6" type="ORF">D2T33_02500</name>
</gene>
<dbReference type="AlphaFoldDB" id="A0A443JTY3"/>
<dbReference type="PANTHER" id="PTHR36917:SF1">
    <property type="entry name" value="INNER MEMBRANE-SPANNING PROTEIN YCIB"/>
    <property type="match status" value="1"/>
</dbReference>
<keyword evidence="2 5" id="KW-0812">Transmembrane</keyword>
<keyword evidence="1 5" id="KW-1003">Cell membrane</keyword>
<accession>A0A443J2I6</accession>
<feature type="transmembrane region" description="Helical" evidence="5">
    <location>
        <begin position="181"/>
        <end position="201"/>
    </location>
</feature>
<feature type="transmembrane region" description="Helical" evidence="5">
    <location>
        <begin position="150"/>
        <end position="169"/>
    </location>
</feature>
<evidence type="ECO:0000313" key="10">
    <source>
        <dbReference type="Proteomes" id="UP000284451"/>
    </source>
</evidence>
<sequence length="213" mass="24232">MTDQNDTNPQHAGARQTKPWVKMALEFGPLLVFFVFFTRYKDAHFVIGGTDYSGFVVATALFIPLMAVSTFILWRLTGRLAPMQIATLVLVVVFGGLSVWFNDPHFFKMKPTIIYLIFAAILAFGLWRGKPWLQLVMDGAIPMKTEGWTILTKRLIALFLFLAVANEVIWRTMSDQAWVNFKTFGLTILMFGFFIAQGPLFSRYGTEKPKNDD</sequence>
<accession>A0A443KIW7</accession>
<evidence type="ECO:0000313" key="6">
    <source>
        <dbReference type="EMBL" id="RWR14841.1"/>
    </source>
</evidence>
<evidence type="ECO:0000313" key="8">
    <source>
        <dbReference type="EMBL" id="RWR32697.1"/>
    </source>
</evidence>
<dbReference type="EMBL" id="SAUY01000001">
    <property type="protein sequence ID" value="RWR35159.1"/>
    <property type="molecule type" value="Genomic_DNA"/>
</dbReference>
<evidence type="ECO:0000256" key="5">
    <source>
        <dbReference type="HAMAP-Rule" id="MF_00189"/>
    </source>
</evidence>
<dbReference type="EMBL" id="SAUW01000002">
    <property type="protein sequence ID" value="RWR14841.1"/>
    <property type="molecule type" value="Genomic_DNA"/>
</dbReference>
<dbReference type="Proteomes" id="UP000285710">
    <property type="component" value="Unassembled WGS sequence"/>
</dbReference>
<reference evidence="10 11" key="2">
    <citation type="submission" date="2019-01" db="EMBL/GenBank/DDBJ databases">
        <authorList>
            <person name="Li Y."/>
        </authorList>
    </citation>
    <scope>NUCLEOTIDE SEQUENCE [LARGE SCALE GENOMIC DNA]</scope>
    <source>
        <strain evidence="9 10">07D10-4-3</strain>
        <strain evidence="6 13">2D-5</strain>
        <strain evidence="8 12">D19-10-3-21</strain>
        <strain evidence="7 11">SK2B-1</strain>
    </source>
</reference>
<feature type="transmembrane region" description="Helical" evidence="5">
    <location>
        <begin position="113"/>
        <end position="130"/>
    </location>
</feature>
<reference evidence="10 11" key="1">
    <citation type="submission" date="2019-01" db="EMBL/GenBank/DDBJ databases">
        <title>Sinorhodobacter populi sp. nov. isolated from the symptomatic bark tissue of Populus euramericana canker.</title>
        <authorList>
            <person name="Xu G."/>
        </authorList>
    </citation>
    <scope>NUCLEOTIDE SEQUENCE [LARGE SCALE GENOMIC DNA]</scope>
    <source>
        <strain evidence="9 10">07D10-4-3</strain>
        <strain evidence="6 13">2D-5</strain>
        <strain evidence="8 12">D19-10-3-21</strain>
        <strain evidence="7 11">SK2B-1</strain>
    </source>
</reference>
<proteinExistence type="inferred from homology"/>
<dbReference type="HAMAP" id="MF_00189">
    <property type="entry name" value="YciB"/>
    <property type="match status" value="1"/>
</dbReference>
<keyword evidence="4 5" id="KW-0472">Membrane</keyword>
<name>A0A443JTY3_9RHOB</name>
<dbReference type="RefSeq" id="WP_128207464.1">
    <property type="nucleotide sequence ID" value="NZ_JBHRSO010000011.1"/>
</dbReference>
<evidence type="ECO:0000256" key="2">
    <source>
        <dbReference type="ARBA" id="ARBA00022692"/>
    </source>
</evidence>
<evidence type="ECO:0000313" key="7">
    <source>
        <dbReference type="EMBL" id="RWR23956.1"/>
    </source>
</evidence>
<dbReference type="OrthoDB" id="9788219at2"/>
<evidence type="ECO:0000256" key="4">
    <source>
        <dbReference type="ARBA" id="ARBA00023136"/>
    </source>
</evidence>
<evidence type="ECO:0000313" key="12">
    <source>
        <dbReference type="Proteomes" id="UP000285295"/>
    </source>
</evidence>
<feature type="transmembrane region" description="Helical" evidence="5">
    <location>
        <begin position="80"/>
        <end position="101"/>
    </location>
</feature>
<keyword evidence="5" id="KW-0997">Cell inner membrane</keyword>
<evidence type="ECO:0000313" key="13">
    <source>
        <dbReference type="Proteomes" id="UP000285710"/>
    </source>
</evidence>
<accession>A0A443JTY3</accession>
<keyword evidence="13" id="KW-1185">Reference proteome</keyword>
<dbReference type="Proteomes" id="UP000285295">
    <property type="component" value="Unassembled WGS sequence"/>
</dbReference>
<organism evidence="7 11">
    <name type="scientific">Paenirhodobacter populi</name>
    <dbReference type="NCBI Taxonomy" id="2306993"/>
    <lineage>
        <taxon>Bacteria</taxon>
        <taxon>Pseudomonadati</taxon>
        <taxon>Pseudomonadota</taxon>
        <taxon>Alphaproteobacteria</taxon>
        <taxon>Rhodobacterales</taxon>
        <taxon>Rhodobacter group</taxon>
        <taxon>Paenirhodobacter</taxon>
    </lineage>
</organism>
<feature type="transmembrane region" description="Helical" evidence="5">
    <location>
        <begin position="52"/>
        <end position="74"/>
    </location>
</feature>